<accession>A0A8J4E914</accession>
<proteinExistence type="predicted"/>
<evidence type="ECO:0000313" key="2">
    <source>
        <dbReference type="EMBL" id="GIJ66281.1"/>
    </source>
</evidence>
<feature type="region of interest" description="Disordered" evidence="1">
    <location>
        <begin position="20"/>
        <end position="41"/>
    </location>
</feature>
<name>A0A8J4E914_9ACTN</name>
<dbReference type="RefSeq" id="WP_203926262.1">
    <property type="nucleotide sequence ID" value="NZ_BOPH01000017.1"/>
</dbReference>
<gene>
    <name evidence="2" type="ORF">Voc01_011980</name>
</gene>
<evidence type="ECO:0000256" key="1">
    <source>
        <dbReference type="SAM" id="MobiDB-lite"/>
    </source>
</evidence>
<comment type="caution">
    <text evidence="2">The sequence shown here is derived from an EMBL/GenBank/DDBJ whole genome shotgun (WGS) entry which is preliminary data.</text>
</comment>
<keyword evidence="3" id="KW-1185">Reference proteome</keyword>
<evidence type="ECO:0000313" key="3">
    <source>
        <dbReference type="Proteomes" id="UP000635606"/>
    </source>
</evidence>
<dbReference type="AlphaFoldDB" id="A0A8J4E914"/>
<dbReference type="EMBL" id="BOPH01000017">
    <property type="protein sequence ID" value="GIJ66281.1"/>
    <property type="molecule type" value="Genomic_DNA"/>
</dbReference>
<reference evidence="2" key="1">
    <citation type="submission" date="2021-01" db="EMBL/GenBank/DDBJ databases">
        <title>Whole genome shotgun sequence of Virgisporangium ochraceum NBRC 16418.</title>
        <authorList>
            <person name="Komaki H."/>
            <person name="Tamura T."/>
        </authorList>
    </citation>
    <scope>NUCLEOTIDE SEQUENCE</scope>
    <source>
        <strain evidence="2">NBRC 16418</strain>
    </source>
</reference>
<sequence>MASPAQRSLAAAVGSLTRWSRVHGADGRRQATQAMRDGRRRKLEQQAIEEAGRQLAPDELDEAVERLKKAHYRRMALASAKARAAT</sequence>
<dbReference type="Proteomes" id="UP000635606">
    <property type="component" value="Unassembled WGS sequence"/>
</dbReference>
<organism evidence="2 3">
    <name type="scientific">Virgisporangium ochraceum</name>
    <dbReference type="NCBI Taxonomy" id="65505"/>
    <lineage>
        <taxon>Bacteria</taxon>
        <taxon>Bacillati</taxon>
        <taxon>Actinomycetota</taxon>
        <taxon>Actinomycetes</taxon>
        <taxon>Micromonosporales</taxon>
        <taxon>Micromonosporaceae</taxon>
        <taxon>Virgisporangium</taxon>
    </lineage>
</organism>
<protein>
    <submittedName>
        <fullName evidence="2">Uncharacterized protein</fullName>
    </submittedName>
</protein>